<feature type="compositionally biased region" description="Polar residues" evidence="2">
    <location>
        <begin position="460"/>
        <end position="475"/>
    </location>
</feature>
<dbReference type="EnsemblPlants" id="Pp3c6_6740V3.5">
    <property type="protein sequence ID" value="Pp3c6_6740V3.5"/>
    <property type="gene ID" value="Pp3c6_6740"/>
</dbReference>
<evidence type="ECO:0000256" key="2">
    <source>
        <dbReference type="SAM" id="MobiDB-lite"/>
    </source>
</evidence>
<dbReference type="EnsemblPlants" id="Pp3c6_6740V3.4">
    <property type="protein sequence ID" value="Pp3c6_6740V3.4"/>
    <property type="gene ID" value="Pp3c6_6740"/>
</dbReference>
<feature type="compositionally biased region" description="Basic and acidic residues" evidence="2">
    <location>
        <begin position="99"/>
        <end position="113"/>
    </location>
</feature>
<feature type="compositionally biased region" description="Polar residues" evidence="2">
    <location>
        <begin position="492"/>
        <end position="501"/>
    </location>
</feature>
<feature type="region of interest" description="Disordered" evidence="2">
    <location>
        <begin position="166"/>
        <end position="195"/>
    </location>
</feature>
<evidence type="ECO:0000313" key="3">
    <source>
        <dbReference type="EMBL" id="PNR52234.1"/>
    </source>
</evidence>
<dbReference type="PANTHER" id="PTHR35468:SF1">
    <property type="entry name" value="MYOSIN-LIKE PROTEIN"/>
    <property type="match status" value="1"/>
</dbReference>
<sequence>MRIRCEELEDKSADTGSGMSPWVPIDELSDSVNIGEDDLHRFLSTDEESCNFDVDTSHLEMNAPEIQVFITTHQAPLTTSPKVPNDSNCSKVTSGFVSREVRPGRKGRKEGWRKQTAVLKAKCDVLRMEKEVARQRWEEGCADMVAAAQMAHSLRVAVESILEPDRRRESLSAPCTPRRQVSKEGQSHGLDERLRRLKANSAMRTKEMKMSSHVDLESQAEALHKRIELLQQRSQFPYTNPSSPEESDPETLQSDQQSVDQEHGADESDRCPLSASANDAVYRLLKEAEECCILEEELAKQKQTKETVREILAQINAEAEQWKQVQEVLKNVSVEMATVQQACLRWEKRALDAEHLATARQREREEWRAKAQTAQLKIIKLEAELTQLQETIEGVKQRHALEQSRWLDMGSGFGAPNNLGYTVILQPIANSSTPESCRCSVMKDQLEGSKRCADFCTSTKQNLQRSRVSEPSSLDRTVHAPSRLPSPHRPTSRPTCESPQVRQKFETASLHPARSTDGPKSSVAPRAVVSTSSRFERGRSISVDRVATRTPVRKPSPTRSTNVFIENAENLCAGVTVGSATTTTKKVLASRGVSPAKRCGQSPAPGCRGPSPPRSSFNAHQRGPLRDLKLNTTIR</sequence>
<evidence type="ECO:0000256" key="1">
    <source>
        <dbReference type="SAM" id="Coils"/>
    </source>
</evidence>
<dbReference type="EnsemblPlants" id="Pp3c6_6740V3.3">
    <property type="protein sequence ID" value="Pp3c6_6740V3.3"/>
    <property type="gene ID" value="Pp3c6_6740"/>
</dbReference>
<reference evidence="3 5" key="2">
    <citation type="journal article" date="2018" name="Plant J.">
        <title>The Physcomitrella patens chromosome-scale assembly reveals moss genome structure and evolution.</title>
        <authorList>
            <person name="Lang D."/>
            <person name="Ullrich K.K."/>
            <person name="Murat F."/>
            <person name="Fuchs J."/>
            <person name="Jenkins J."/>
            <person name="Haas F.B."/>
            <person name="Piednoel M."/>
            <person name="Gundlach H."/>
            <person name="Van Bel M."/>
            <person name="Meyberg R."/>
            <person name="Vives C."/>
            <person name="Morata J."/>
            <person name="Symeonidi A."/>
            <person name="Hiss M."/>
            <person name="Muchero W."/>
            <person name="Kamisugi Y."/>
            <person name="Saleh O."/>
            <person name="Blanc G."/>
            <person name="Decker E.L."/>
            <person name="van Gessel N."/>
            <person name="Grimwood J."/>
            <person name="Hayes R.D."/>
            <person name="Graham S.W."/>
            <person name="Gunter L.E."/>
            <person name="McDaniel S.F."/>
            <person name="Hoernstein S.N.W."/>
            <person name="Larsson A."/>
            <person name="Li F.W."/>
            <person name="Perroud P.F."/>
            <person name="Phillips J."/>
            <person name="Ranjan P."/>
            <person name="Rokshar D.S."/>
            <person name="Rothfels C.J."/>
            <person name="Schneider L."/>
            <person name="Shu S."/>
            <person name="Stevenson D.W."/>
            <person name="Thummler F."/>
            <person name="Tillich M."/>
            <person name="Villarreal Aguilar J.C."/>
            <person name="Widiez T."/>
            <person name="Wong G.K."/>
            <person name="Wymore A."/>
            <person name="Zhang Y."/>
            <person name="Zimmer A.D."/>
            <person name="Quatrano R.S."/>
            <person name="Mayer K.F.X."/>
            <person name="Goodstein D."/>
            <person name="Casacuberta J.M."/>
            <person name="Vandepoele K."/>
            <person name="Reski R."/>
            <person name="Cuming A.C."/>
            <person name="Tuskan G.A."/>
            <person name="Maumus F."/>
            <person name="Salse J."/>
            <person name="Schmutz J."/>
            <person name="Rensing S.A."/>
        </authorList>
    </citation>
    <scope>NUCLEOTIDE SEQUENCE [LARGE SCALE GENOMIC DNA]</scope>
    <source>
        <strain evidence="4 5">cv. Gransden 2004</strain>
    </source>
</reference>
<keyword evidence="5" id="KW-1185">Reference proteome</keyword>
<dbReference type="Gramene" id="Pp3c6_6740V3.4">
    <property type="protein sequence ID" value="Pp3c6_6740V3.4"/>
    <property type="gene ID" value="Pp3c6_6740"/>
</dbReference>
<protein>
    <submittedName>
        <fullName evidence="3 4">Uncharacterized protein</fullName>
    </submittedName>
</protein>
<dbReference type="EnsemblPlants" id="Pp3c6_6740V3.6">
    <property type="protein sequence ID" value="Pp3c6_6740V3.6"/>
    <property type="gene ID" value="Pp3c6_6740"/>
</dbReference>
<evidence type="ECO:0000313" key="4">
    <source>
        <dbReference type="EnsemblPlants" id="Pp3c6_6740V3.1"/>
    </source>
</evidence>
<dbReference type="KEGG" id="ppp:112283323"/>
<dbReference type="GeneID" id="112283323"/>
<feature type="region of interest" description="Disordered" evidence="2">
    <location>
        <begin position="236"/>
        <end position="272"/>
    </location>
</feature>
<keyword evidence="1" id="KW-0175">Coiled coil</keyword>
<feature type="compositionally biased region" description="Polar residues" evidence="2">
    <location>
        <begin position="79"/>
        <end position="96"/>
    </location>
</feature>
<dbReference type="Gramene" id="Pp3c6_6740V3.3">
    <property type="protein sequence ID" value="Pp3c6_6740V3.3"/>
    <property type="gene ID" value="Pp3c6_6740"/>
</dbReference>
<feature type="coiled-coil region" evidence="1">
    <location>
        <begin position="364"/>
        <end position="398"/>
    </location>
</feature>
<dbReference type="Gramene" id="Pp3c6_6740V3.2">
    <property type="protein sequence ID" value="Pp3c6_6740V3.2"/>
    <property type="gene ID" value="Pp3c6_6740"/>
</dbReference>
<dbReference type="Proteomes" id="UP000006727">
    <property type="component" value="Chromosome 6"/>
</dbReference>
<feature type="compositionally biased region" description="Polar residues" evidence="2">
    <location>
        <begin position="236"/>
        <end position="259"/>
    </location>
</feature>
<accession>A0A2K1KEN0</accession>
<feature type="compositionally biased region" description="Basic and acidic residues" evidence="2">
    <location>
        <begin position="260"/>
        <end position="270"/>
    </location>
</feature>
<reference evidence="3 5" key="1">
    <citation type="journal article" date="2008" name="Science">
        <title>The Physcomitrella genome reveals evolutionary insights into the conquest of land by plants.</title>
        <authorList>
            <person name="Rensing S."/>
            <person name="Lang D."/>
            <person name="Zimmer A."/>
            <person name="Terry A."/>
            <person name="Salamov A."/>
            <person name="Shapiro H."/>
            <person name="Nishiyama T."/>
            <person name="Perroud P.-F."/>
            <person name="Lindquist E."/>
            <person name="Kamisugi Y."/>
            <person name="Tanahashi T."/>
            <person name="Sakakibara K."/>
            <person name="Fujita T."/>
            <person name="Oishi K."/>
            <person name="Shin-I T."/>
            <person name="Kuroki Y."/>
            <person name="Toyoda A."/>
            <person name="Suzuki Y."/>
            <person name="Hashimoto A."/>
            <person name="Yamaguchi K."/>
            <person name="Sugano A."/>
            <person name="Kohara Y."/>
            <person name="Fujiyama A."/>
            <person name="Anterola A."/>
            <person name="Aoki S."/>
            <person name="Ashton N."/>
            <person name="Barbazuk W.B."/>
            <person name="Barker E."/>
            <person name="Bennetzen J."/>
            <person name="Bezanilla M."/>
            <person name="Blankenship R."/>
            <person name="Cho S.H."/>
            <person name="Dutcher S."/>
            <person name="Estelle M."/>
            <person name="Fawcett J.A."/>
            <person name="Gundlach H."/>
            <person name="Hanada K."/>
            <person name="Heyl A."/>
            <person name="Hicks K.A."/>
            <person name="Hugh J."/>
            <person name="Lohr M."/>
            <person name="Mayer K."/>
            <person name="Melkozernov A."/>
            <person name="Murata T."/>
            <person name="Nelson D."/>
            <person name="Pils B."/>
            <person name="Prigge M."/>
            <person name="Reiss B."/>
            <person name="Renner T."/>
            <person name="Rombauts S."/>
            <person name="Rushton P."/>
            <person name="Sanderfoot A."/>
            <person name="Schween G."/>
            <person name="Shiu S.-H."/>
            <person name="Stueber K."/>
            <person name="Theodoulou F.L."/>
            <person name="Tu H."/>
            <person name="Van de Peer Y."/>
            <person name="Verrier P.J."/>
            <person name="Waters E."/>
            <person name="Wood A."/>
            <person name="Yang L."/>
            <person name="Cove D."/>
            <person name="Cuming A."/>
            <person name="Hasebe M."/>
            <person name="Lucas S."/>
            <person name="Mishler D.B."/>
            <person name="Reski R."/>
            <person name="Grigoriev I."/>
            <person name="Quatrano R.S."/>
            <person name="Boore J.L."/>
        </authorList>
    </citation>
    <scope>NUCLEOTIDE SEQUENCE [LARGE SCALE GENOMIC DNA]</scope>
    <source>
        <strain evidence="4 5">cv. Gransden 2004</strain>
    </source>
</reference>
<proteinExistence type="predicted"/>
<dbReference type="Gramene" id="Pp3c6_6740V3.6">
    <property type="protein sequence ID" value="Pp3c6_6740V3.6"/>
    <property type="gene ID" value="Pp3c6_6740"/>
</dbReference>
<dbReference type="STRING" id="3218.A0A2K1KEN0"/>
<feature type="compositionally biased region" description="Basic and acidic residues" evidence="2">
    <location>
        <begin position="181"/>
        <end position="194"/>
    </location>
</feature>
<dbReference type="PaxDb" id="3218-PP1S252_19V6.1"/>
<dbReference type="EMBL" id="ABEU02000006">
    <property type="protein sequence ID" value="PNR52234.1"/>
    <property type="molecule type" value="Genomic_DNA"/>
</dbReference>
<feature type="region of interest" description="Disordered" evidence="2">
    <location>
        <begin position="594"/>
        <end position="635"/>
    </location>
</feature>
<name>A0A2K1KEN0_PHYPA</name>
<reference evidence="4" key="3">
    <citation type="submission" date="2020-12" db="UniProtKB">
        <authorList>
            <consortium name="EnsemblPlants"/>
        </authorList>
    </citation>
    <scope>IDENTIFICATION</scope>
</reference>
<organism evidence="3">
    <name type="scientific">Physcomitrium patens</name>
    <name type="common">Spreading-leaved earth moss</name>
    <name type="synonym">Physcomitrella patens</name>
    <dbReference type="NCBI Taxonomy" id="3218"/>
    <lineage>
        <taxon>Eukaryota</taxon>
        <taxon>Viridiplantae</taxon>
        <taxon>Streptophyta</taxon>
        <taxon>Embryophyta</taxon>
        <taxon>Bryophyta</taxon>
        <taxon>Bryophytina</taxon>
        <taxon>Bryopsida</taxon>
        <taxon>Funariidae</taxon>
        <taxon>Funariales</taxon>
        <taxon>Funariaceae</taxon>
        <taxon>Physcomitrium</taxon>
    </lineage>
</organism>
<dbReference type="Gramene" id="Pp3c6_6740V3.1">
    <property type="protein sequence ID" value="Pp3c6_6740V3.1"/>
    <property type="gene ID" value="Pp3c6_6740"/>
</dbReference>
<dbReference type="OrthoDB" id="1921697at2759"/>
<dbReference type="Gramene" id="Pp3c6_6740V3.5">
    <property type="protein sequence ID" value="Pp3c6_6740V3.5"/>
    <property type="gene ID" value="Pp3c6_6740"/>
</dbReference>
<feature type="region of interest" description="Disordered" evidence="2">
    <location>
        <begin position="460"/>
        <end position="535"/>
    </location>
</feature>
<feature type="region of interest" description="Disordered" evidence="2">
    <location>
        <begin position="79"/>
        <end position="113"/>
    </location>
</feature>
<dbReference type="EnsemblPlants" id="Pp3c6_6740V3.2">
    <property type="protein sequence ID" value="Pp3c6_6740V3.2"/>
    <property type="gene ID" value="Pp3c6_6740"/>
</dbReference>
<dbReference type="RefSeq" id="XP_024377650.1">
    <property type="nucleotide sequence ID" value="XM_024521882.2"/>
</dbReference>
<feature type="region of interest" description="Disordered" evidence="2">
    <location>
        <begin position="1"/>
        <end position="23"/>
    </location>
</feature>
<evidence type="ECO:0000313" key="5">
    <source>
        <dbReference type="Proteomes" id="UP000006727"/>
    </source>
</evidence>
<dbReference type="PANTHER" id="PTHR35468">
    <property type="entry name" value="MYOSIN-LIKE PROTEIN"/>
    <property type="match status" value="1"/>
</dbReference>
<feature type="compositionally biased region" description="Basic and acidic residues" evidence="2">
    <location>
        <begin position="1"/>
        <end position="13"/>
    </location>
</feature>
<gene>
    <name evidence="4" type="primary">LOC112283323</name>
    <name evidence="3" type="ORF">PHYPA_008608</name>
</gene>
<dbReference type="AlphaFoldDB" id="A0A2K1KEN0"/>
<dbReference type="EnsemblPlants" id="Pp3c6_6740V3.1">
    <property type="protein sequence ID" value="Pp3c6_6740V3.1"/>
    <property type="gene ID" value="Pp3c6_6740"/>
</dbReference>